<comment type="subcellular location">
    <subcellularLocation>
        <location evidence="1">Membrane</location>
    </subcellularLocation>
</comment>
<gene>
    <name evidence="6" type="ORF">BLA29_013863</name>
</gene>
<accession>A0A1Y3AYK5</accession>
<name>A0A1Y3AYK5_EURMA</name>
<feature type="non-terminal residue" evidence="6">
    <location>
        <position position="128"/>
    </location>
</feature>
<evidence type="ECO:0000256" key="4">
    <source>
        <dbReference type="ARBA" id="ARBA00023136"/>
    </source>
</evidence>
<sequence length="128" mass="14464">MKTRCSESYELSSGTYKLFGMTIWRSINSPRVVIQSGVVPGECWCFKGSEGRLAIHLSARIIPTAFTYEHIPVELSRDGHIKSAPNHFIVYGLRYDNDLDPIILGDYYYQIDGGGTTPLQRFTVQNTE</sequence>
<dbReference type="OrthoDB" id="342281at2759"/>
<proteinExistence type="predicted"/>
<comment type="caution">
    <text evidence="6">The sequence shown here is derived from an EMBL/GenBank/DDBJ whole genome shotgun (WGS) entry which is preliminary data.</text>
</comment>
<dbReference type="PANTHER" id="PTHR12911:SF8">
    <property type="entry name" value="KLAROID PROTEIN-RELATED"/>
    <property type="match status" value="1"/>
</dbReference>
<evidence type="ECO:0000313" key="6">
    <source>
        <dbReference type="EMBL" id="OTF72703.1"/>
    </source>
</evidence>
<dbReference type="Proteomes" id="UP000194236">
    <property type="component" value="Unassembled WGS sequence"/>
</dbReference>
<dbReference type="GO" id="GO:0034993">
    <property type="term" value="C:meiotic nuclear membrane microtubule tethering complex"/>
    <property type="evidence" value="ECO:0007669"/>
    <property type="project" value="TreeGrafter"/>
</dbReference>
<evidence type="ECO:0000313" key="7">
    <source>
        <dbReference type="Proteomes" id="UP000194236"/>
    </source>
</evidence>
<evidence type="ECO:0000256" key="2">
    <source>
        <dbReference type="ARBA" id="ARBA00022692"/>
    </source>
</evidence>
<protein>
    <submittedName>
        <fullName evidence="6">SUN domain-containing protein 1-like protein</fullName>
    </submittedName>
</protein>
<dbReference type="GO" id="GO:0043495">
    <property type="term" value="F:protein-membrane adaptor activity"/>
    <property type="evidence" value="ECO:0007669"/>
    <property type="project" value="TreeGrafter"/>
</dbReference>
<keyword evidence="7" id="KW-1185">Reference proteome</keyword>
<dbReference type="InterPro" id="IPR012919">
    <property type="entry name" value="SUN_dom"/>
</dbReference>
<keyword evidence="2" id="KW-0812">Transmembrane</keyword>
<keyword evidence="4" id="KW-0472">Membrane</keyword>
<dbReference type="AlphaFoldDB" id="A0A1Y3AYK5"/>
<dbReference type="Pfam" id="PF07738">
    <property type="entry name" value="Sad1_UNC"/>
    <property type="match status" value="1"/>
</dbReference>
<evidence type="ECO:0000256" key="1">
    <source>
        <dbReference type="ARBA" id="ARBA00004370"/>
    </source>
</evidence>
<dbReference type="InterPro" id="IPR045119">
    <property type="entry name" value="SUN1-5"/>
</dbReference>
<dbReference type="PANTHER" id="PTHR12911">
    <property type="entry name" value="SAD1/UNC-84-LIKE PROTEIN-RELATED"/>
    <property type="match status" value="1"/>
</dbReference>
<evidence type="ECO:0000256" key="3">
    <source>
        <dbReference type="ARBA" id="ARBA00022989"/>
    </source>
</evidence>
<dbReference type="Gene3D" id="2.60.120.260">
    <property type="entry name" value="Galactose-binding domain-like"/>
    <property type="match status" value="1"/>
</dbReference>
<dbReference type="EMBL" id="MUJZ01055017">
    <property type="protein sequence ID" value="OTF72703.1"/>
    <property type="molecule type" value="Genomic_DNA"/>
</dbReference>
<dbReference type="PROSITE" id="PS51469">
    <property type="entry name" value="SUN"/>
    <property type="match status" value="1"/>
</dbReference>
<keyword evidence="3" id="KW-1133">Transmembrane helix</keyword>
<organism evidence="6 7">
    <name type="scientific">Euroglyphus maynei</name>
    <name type="common">Mayne's house dust mite</name>
    <dbReference type="NCBI Taxonomy" id="6958"/>
    <lineage>
        <taxon>Eukaryota</taxon>
        <taxon>Metazoa</taxon>
        <taxon>Ecdysozoa</taxon>
        <taxon>Arthropoda</taxon>
        <taxon>Chelicerata</taxon>
        <taxon>Arachnida</taxon>
        <taxon>Acari</taxon>
        <taxon>Acariformes</taxon>
        <taxon>Sarcoptiformes</taxon>
        <taxon>Astigmata</taxon>
        <taxon>Psoroptidia</taxon>
        <taxon>Analgoidea</taxon>
        <taxon>Pyroglyphidae</taxon>
        <taxon>Pyroglyphinae</taxon>
        <taxon>Euroglyphus</taxon>
    </lineage>
</organism>
<reference evidence="6 7" key="1">
    <citation type="submission" date="2017-03" db="EMBL/GenBank/DDBJ databases">
        <title>Genome Survey of Euroglyphus maynei.</title>
        <authorList>
            <person name="Arlian L.G."/>
            <person name="Morgan M.S."/>
            <person name="Rider S.D."/>
        </authorList>
    </citation>
    <scope>NUCLEOTIDE SEQUENCE [LARGE SCALE GENOMIC DNA]</scope>
    <source>
        <strain evidence="6">Arlian Lab</strain>
        <tissue evidence="6">Whole body</tissue>
    </source>
</reference>
<evidence type="ECO:0000259" key="5">
    <source>
        <dbReference type="PROSITE" id="PS51469"/>
    </source>
</evidence>
<feature type="domain" description="SUN" evidence="5">
    <location>
        <begin position="1"/>
        <end position="128"/>
    </location>
</feature>